<gene>
    <name evidence="4" type="ORF">FF098_017230</name>
    <name evidence="3" type="ORF">GCM10011355_34680</name>
</gene>
<dbReference type="SUPFAM" id="SSF56059">
    <property type="entry name" value="Glutathione synthetase ATP-binding domain-like"/>
    <property type="match status" value="1"/>
</dbReference>
<sequence>MLTVNDDHIPLLKGYRPLEGAADEMVDETGALRPVWQRFMKEIGRLGPEEIAARARRADQYLNDAGVYYRFYDQAGSRERDWPLAHLPLLIDEAEWRTIADGLCQRADLLEQVVADIYGPNLLVEQRLLPPELIAANPEYLRPLAGHIPPGGNFLHFCAFELGRGPDGRWWVLSDRAQAPSGIGFALENRVATTKAFSDIYNRLHVHRLAGFHRRFRDALIQLAGSQDLTAILTPGPFNETYYEQAYIARYLGISLLEGEDLIVTDGQVKVRTVSGLQPVNVLWRRLDAGFADPLELDQDSQIGTPGLVEAVRNRSVHVVNSLGSGVLEMRALLAFLPRIARALTGQPLKLPSIATWWCGQDAEREHVLEHFDRMMIGPALSARMPFEDLDNTILGGLLADTDKSKWQEKLQKNGPGYVGQESVRLSTAPVFTDGKLEPRPVTLRVFLARTPNGWAVMHGGFARIGQSLDASAIAMQRGGRAADVWVVSDNPVPQETLLESGETGFVRRLPGTLPSQAAENLTWLGRYTERLEGTTRTLRAWHVRLAEREDPDAPLLALVRDHLATLEVDVAEPVPARLADYIDRAVITAGNIRSRFSPDGWLALRDLSKTIHQLSARVEPGDDATRAMTVVLRKLAGFSGLVHENMYRFTGWRFLEIGRRLERAIHMTRTLALFTQDDVPVGAWDMLLEIADSTMTHRRQYESQLNRLTLIDLLALDPNNPRSVMFQLDALRTEIAALPVPADADRHHRLQRQVLKLHTDLQVLEPGDVTGEFLGTLQDGIEALYDSLSQTYY</sequence>
<keyword evidence="6" id="KW-1185">Reference proteome</keyword>
<evidence type="ECO:0008006" key="7">
    <source>
        <dbReference type="Google" id="ProtNLM"/>
    </source>
</evidence>
<organism evidence="3 5">
    <name type="scientific">Aquisalinus luteolus</name>
    <dbReference type="NCBI Taxonomy" id="1566827"/>
    <lineage>
        <taxon>Bacteria</taxon>
        <taxon>Pseudomonadati</taxon>
        <taxon>Pseudomonadota</taxon>
        <taxon>Alphaproteobacteria</taxon>
        <taxon>Parvularculales</taxon>
        <taxon>Parvularculaceae</taxon>
        <taxon>Aquisalinus</taxon>
    </lineage>
</organism>
<evidence type="ECO:0000313" key="6">
    <source>
        <dbReference type="Proteomes" id="UP000818603"/>
    </source>
</evidence>
<dbReference type="Pfam" id="PF04168">
    <property type="entry name" value="Alpha-E"/>
    <property type="match status" value="1"/>
</dbReference>
<reference evidence="3" key="1">
    <citation type="journal article" date="2014" name="Int. J. Syst. Evol. Microbiol.">
        <title>Complete genome sequence of Corynebacterium casei LMG S-19264T (=DSM 44701T), isolated from a smear-ripened cheese.</title>
        <authorList>
            <consortium name="US DOE Joint Genome Institute (JGI-PGF)"/>
            <person name="Walter F."/>
            <person name="Albersmeier A."/>
            <person name="Kalinowski J."/>
            <person name="Ruckert C."/>
        </authorList>
    </citation>
    <scope>NUCLEOTIDE SEQUENCE</scope>
    <source>
        <strain evidence="3">CGMCC 1.14984</strain>
    </source>
</reference>
<evidence type="ECO:0000313" key="3">
    <source>
        <dbReference type="EMBL" id="GGI02210.1"/>
    </source>
</evidence>
<dbReference type="EMBL" id="VCJR02000007">
    <property type="protein sequence ID" value="NHK29652.1"/>
    <property type="molecule type" value="Genomic_DNA"/>
</dbReference>
<evidence type="ECO:0000259" key="1">
    <source>
        <dbReference type="Pfam" id="PF04168"/>
    </source>
</evidence>
<evidence type="ECO:0000313" key="4">
    <source>
        <dbReference type="EMBL" id="NHK29652.1"/>
    </source>
</evidence>
<dbReference type="RefSeq" id="WP_155142923.1">
    <property type="nucleotide sequence ID" value="NZ_BMGZ01000006.1"/>
</dbReference>
<protein>
    <recommendedName>
        <fullName evidence="7">DUF403 domain-containing protein</fullName>
    </recommendedName>
</protein>
<dbReference type="EMBL" id="BMGZ01000006">
    <property type="protein sequence ID" value="GGI02210.1"/>
    <property type="molecule type" value="Genomic_DNA"/>
</dbReference>
<feature type="domain" description="Circularly permuted ATP-grasp type 2" evidence="2">
    <location>
        <begin position="88"/>
        <end position="465"/>
    </location>
</feature>
<accession>A0A8J3A6N2</accession>
<proteinExistence type="predicted"/>
<dbReference type="Gene3D" id="3.40.50.11290">
    <property type="match status" value="1"/>
</dbReference>
<dbReference type="AlphaFoldDB" id="A0A8J3A6N2"/>
<name>A0A8J3A6N2_9PROT</name>
<dbReference type="InterPro" id="IPR025841">
    <property type="entry name" value="CP_ATPgrasp_2"/>
</dbReference>
<dbReference type="InterPro" id="IPR007296">
    <property type="entry name" value="DUF403"/>
</dbReference>
<dbReference type="InterPro" id="IPR051680">
    <property type="entry name" value="ATP-dep_Glu-Cys_Ligase-2"/>
</dbReference>
<dbReference type="Pfam" id="PF14403">
    <property type="entry name" value="CP_ATPgrasp_2"/>
    <property type="match status" value="1"/>
</dbReference>
<dbReference type="Proteomes" id="UP000621856">
    <property type="component" value="Unassembled WGS sequence"/>
</dbReference>
<comment type="caution">
    <text evidence="3">The sequence shown here is derived from an EMBL/GenBank/DDBJ whole genome shotgun (WGS) entry which is preliminary data.</text>
</comment>
<reference evidence="4 6" key="2">
    <citation type="submission" date="2020-02" db="EMBL/GenBank/DDBJ databases">
        <title>Genome sequence of Parvularcula flava strain NH6-79.</title>
        <authorList>
            <person name="Abdul Karim M.H."/>
            <person name="Lam M.Q."/>
            <person name="Chen S.J."/>
            <person name="Yahya A."/>
            <person name="Shahir S."/>
            <person name="Shamsir M.S."/>
            <person name="Chong C.S."/>
        </authorList>
    </citation>
    <scope>NUCLEOTIDE SEQUENCE [LARGE SCALE GENOMIC DNA]</scope>
    <source>
        <strain evidence="4 6">NH6-79</strain>
    </source>
</reference>
<evidence type="ECO:0000313" key="5">
    <source>
        <dbReference type="Proteomes" id="UP000621856"/>
    </source>
</evidence>
<dbReference type="Proteomes" id="UP000818603">
    <property type="component" value="Unassembled WGS sequence"/>
</dbReference>
<feature type="domain" description="DUF403" evidence="1">
    <location>
        <begin position="514"/>
        <end position="793"/>
    </location>
</feature>
<dbReference type="PANTHER" id="PTHR34595">
    <property type="entry name" value="BLR5612 PROTEIN"/>
    <property type="match status" value="1"/>
</dbReference>
<reference evidence="3" key="3">
    <citation type="submission" date="2020-09" db="EMBL/GenBank/DDBJ databases">
        <authorList>
            <person name="Sun Q."/>
            <person name="Zhou Y."/>
        </authorList>
    </citation>
    <scope>NUCLEOTIDE SEQUENCE</scope>
    <source>
        <strain evidence="3">CGMCC 1.14984</strain>
    </source>
</reference>
<evidence type="ECO:0000259" key="2">
    <source>
        <dbReference type="Pfam" id="PF14403"/>
    </source>
</evidence>
<dbReference type="PANTHER" id="PTHR34595:SF2">
    <property type="entry name" value="BLR2978 PROTEIN"/>
    <property type="match status" value="1"/>
</dbReference>